<keyword evidence="3" id="KW-1185">Reference proteome</keyword>
<dbReference type="Proteomes" id="UP000070501">
    <property type="component" value="Unassembled WGS sequence"/>
</dbReference>
<organism evidence="2 3">
    <name type="scientific">Microdochium bolleyi</name>
    <dbReference type="NCBI Taxonomy" id="196109"/>
    <lineage>
        <taxon>Eukaryota</taxon>
        <taxon>Fungi</taxon>
        <taxon>Dikarya</taxon>
        <taxon>Ascomycota</taxon>
        <taxon>Pezizomycotina</taxon>
        <taxon>Sordariomycetes</taxon>
        <taxon>Xylariomycetidae</taxon>
        <taxon>Xylariales</taxon>
        <taxon>Microdochiaceae</taxon>
        <taxon>Microdochium</taxon>
    </lineage>
</organism>
<dbReference type="Gene3D" id="1.25.40.20">
    <property type="entry name" value="Ankyrin repeat-containing domain"/>
    <property type="match status" value="1"/>
</dbReference>
<feature type="region of interest" description="Disordered" evidence="1">
    <location>
        <begin position="224"/>
        <end position="299"/>
    </location>
</feature>
<dbReference type="InterPro" id="IPR036770">
    <property type="entry name" value="Ankyrin_rpt-contain_sf"/>
</dbReference>
<protein>
    <recommendedName>
        <fullName evidence="4">Fungal N-terminal domain-containing protein</fullName>
    </recommendedName>
</protein>
<evidence type="ECO:0000256" key="1">
    <source>
        <dbReference type="SAM" id="MobiDB-lite"/>
    </source>
</evidence>
<dbReference type="EMBL" id="KQ964258">
    <property type="protein sequence ID" value="KXJ88438.1"/>
    <property type="molecule type" value="Genomic_DNA"/>
</dbReference>
<feature type="compositionally biased region" description="Low complexity" evidence="1">
    <location>
        <begin position="270"/>
        <end position="282"/>
    </location>
</feature>
<evidence type="ECO:0000313" key="2">
    <source>
        <dbReference type="EMBL" id="KXJ88438.1"/>
    </source>
</evidence>
<gene>
    <name evidence="2" type="ORF">Micbo1qcDRAFT_214331</name>
</gene>
<sequence length="696" mass="75032">MDVAGTALAVASAAATTTLAITKLVIEARGLKEELEATQAELTSIDGVLFSIADIIHGNTYAGSAISAPLLRRLADVVKRCETAVAETSSLVRRFAGGGVRRTAQWFIAGKEEVTTMQSRLARCKQDLNVALSMLNISVSNSVHAGTSQLLQGQDTMQRDVQQIIIGVRSLQDDHVKMDELLVLLRSLSSQATHNVMLDRFVNNLTDYAQTVYERSTVAGDGDLEAYAGLPSRSPPASPGEIGDDPITDLAHFRVSPDDQQRQDSGVAHQSQPPVRSSQPSSTRTAAPNSTQRSRHDAPVDWEILFDDAFRPDVDTTQTKETPTSRTVAVGKTSQVATTDSHVTIVALPSASQPAGALRRSHFKPYYELDGDLDRALSDAIRKTDVDGVLELLKAGANPSGKVDGSMCCPGAVDRSPLLVALSQAVAKNCLAQMVPIVDALLDAGSVVQWDDGGSCPGNGDHASVLSRFIELAGTQLPDGNDPRMSPGDAAFAKGNYDTDVYRNGPAVADKLIEYGADPNHSHSRATRPLRLALETYNPALASLFVLRLGGVPTDQHLQDPVLRYFDIDIDLTITIVLNILIQHRHQETSSWLRYLIAADERIGAALLCLTMTLFSHPGSRKWNYSDLEVALSALISFDANPLLDVHITYQKDKPAYPSRQYSPSGTSSAVFRTACVDDWDESNIPAGRDFATARA</sequence>
<dbReference type="OrthoDB" id="4762123at2759"/>
<dbReference type="InParanoid" id="A0A136IU69"/>
<feature type="compositionally biased region" description="Polar residues" evidence="1">
    <location>
        <begin position="283"/>
        <end position="292"/>
    </location>
</feature>
<evidence type="ECO:0008006" key="4">
    <source>
        <dbReference type="Google" id="ProtNLM"/>
    </source>
</evidence>
<dbReference type="STRING" id="196109.A0A136IU69"/>
<feature type="compositionally biased region" description="Basic and acidic residues" evidence="1">
    <location>
        <begin position="251"/>
        <end position="262"/>
    </location>
</feature>
<proteinExistence type="predicted"/>
<accession>A0A136IU69</accession>
<evidence type="ECO:0000313" key="3">
    <source>
        <dbReference type="Proteomes" id="UP000070501"/>
    </source>
</evidence>
<dbReference type="AlphaFoldDB" id="A0A136IU69"/>
<reference evidence="3" key="1">
    <citation type="submission" date="2016-02" db="EMBL/GenBank/DDBJ databases">
        <title>Draft genome sequence of Microdochium bolleyi, a fungal endophyte of beachgrass.</title>
        <authorList>
            <consortium name="DOE Joint Genome Institute"/>
            <person name="David A.S."/>
            <person name="May G."/>
            <person name="Haridas S."/>
            <person name="Lim J."/>
            <person name="Wang M."/>
            <person name="Labutti K."/>
            <person name="Lipzen A."/>
            <person name="Barry K."/>
            <person name="Grigoriev I.V."/>
        </authorList>
    </citation>
    <scope>NUCLEOTIDE SEQUENCE [LARGE SCALE GENOMIC DNA]</scope>
    <source>
        <strain evidence="3">J235TASD1</strain>
    </source>
</reference>
<name>A0A136IU69_9PEZI</name>